<dbReference type="STRING" id="695939.SAMN00790413_04388"/>
<dbReference type="AlphaFoldDB" id="A0A1W1UQI1"/>
<dbReference type="EMBL" id="FWWU01000006">
    <property type="protein sequence ID" value="SMB83362.1"/>
    <property type="molecule type" value="Genomic_DNA"/>
</dbReference>
<dbReference type="RefSeq" id="WP_084046474.1">
    <property type="nucleotide sequence ID" value="NZ_FWWU01000006.1"/>
</dbReference>
<accession>A0A1W1UQI1</accession>
<gene>
    <name evidence="2" type="ORF">SAMN00790413_04388</name>
</gene>
<organism evidence="2 3">
    <name type="scientific">Deinococcus hopiensis KR-140</name>
    <dbReference type="NCBI Taxonomy" id="695939"/>
    <lineage>
        <taxon>Bacteria</taxon>
        <taxon>Thermotogati</taxon>
        <taxon>Deinococcota</taxon>
        <taxon>Deinococci</taxon>
        <taxon>Deinococcales</taxon>
        <taxon>Deinococcaceae</taxon>
        <taxon>Deinococcus</taxon>
    </lineage>
</organism>
<evidence type="ECO:0000259" key="1">
    <source>
        <dbReference type="Pfam" id="PF24706"/>
    </source>
</evidence>
<keyword evidence="3" id="KW-1185">Reference proteome</keyword>
<proteinExistence type="predicted"/>
<evidence type="ECO:0000313" key="3">
    <source>
        <dbReference type="Proteomes" id="UP000192582"/>
    </source>
</evidence>
<dbReference type="Pfam" id="PF24706">
    <property type="entry name" value="DUF7669"/>
    <property type="match status" value="1"/>
</dbReference>
<evidence type="ECO:0000313" key="2">
    <source>
        <dbReference type="EMBL" id="SMB83362.1"/>
    </source>
</evidence>
<protein>
    <recommendedName>
        <fullName evidence="1">DUF7669 domain-containing protein</fullName>
    </recommendedName>
</protein>
<dbReference type="OrthoDB" id="71267at2"/>
<dbReference type="InterPro" id="IPR056086">
    <property type="entry name" value="DUF7669"/>
</dbReference>
<sequence>MKTCREEVLAVARILVKQRADGTFTAQEIVAAMREYGTKHLDTTIRRHVSTEMCINAVGPNAAKYHDFERVERGRFKLL</sequence>
<name>A0A1W1UQI1_9DEIO</name>
<feature type="domain" description="DUF7669" evidence="1">
    <location>
        <begin position="18"/>
        <end position="78"/>
    </location>
</feature>
<reference evidence="2 3" key="1">
    <citation type="submission" date="2017-04" db="EMBL/GenBank/DDBJ databases">
        <authorList>
            <person name="Afonso C.L."/>
            <person name="Miller P.J."/>
            <person name="Scott M.A."/>
            <person name="Spackman E."/>
            <person name="Goraichik I."/>
            <person name="Dimitrov K.M."/>
            <person name="Suarez D.L."/>
            <person name="Swayne D.E."/>
        </authorList>
    </citation>
    <scope>NUCLEOTIDE SEQUENCE [LARGE SCALE GENOMIC DNA]</scope>
    <source>
        <strain evidence="2 3">KR-140</strain>
    </source>
</reference>
<dbReference type="Proteomes" id="UP000192582">
    <property type="component" value="Unassembled WGS sequence"/>
</dbReference>